<dbReference type="InterPro" id="IPR007867">
    <property type="entry name" value="GMC_OxRtase_C"/>
</dbReference>
<dbReference type="RefSeq" id="WP_135963997.1">
    <property type="nucleotide sequence ID" value="NZ_SRXT01000004.1"/>
</dbReference>
<protein>
    <submittedName>
        <fullName evidence="7">GMC family oxidoreductase</fullName>
    </submittedName>
</protein>
<feature type="domain" description="Glucose-methanol-choline oxidoreductase C-terminal" evidence="6">
    <location>
        <begin position="365"/>
        <end position="489"/>
    </location>
</feature>
<keyword evidence="3" id="KW-0285">Flavoprotein</keyword>
<dbReference type="EMBL" id="SRXT01000004">
    <property type="protein sequence ID" value="TGX53491.1"/>
    <property type="molecule type" value="Genomic_DNA"/>
</dbReference>
<evidence type="ECO:0000256" key="3">
    <source>
        <dbReference type="ARBA" id="ARBA00022630"/>
    </source>
</evidence>
<keyword evidence="5" id="KW-0560">Oxidoreductase</keyword>
<evidence type="ECO:0000259" key="6">
    <source>
        <dbReference type="Pfam" id="PF05199"/>
    </source>
</evidence>
<reference evidence="7 8" key="1">
    <citation type="submission" date="2019-04" db="EMBL/GenBank/DDBJ databases">
        <title>Sphingomonas psychrotolerans sp. nov., isolated from soil in the Tianshan Mountains, Xinjiang, China.</title>
        <authorList>
            <person name="Luo Y."/>
            <person name="Sheng H."/>
        </authorList>
    </citation>
    <scope>NUCLEOTIDE SEQUENCE [LARGE SCALE GENOMIC DNA]</scope>
    <source>
        <strain evidence="7 8">ZFGT-11</strain>
    </source>
</reference>
<gene>
    <name evidence="7" type="ORF">E5A73_11690</name>
</gene>
<keyword evidence="8" id="KW-1185">Reference proteome</keyword>
<comment type="caution">
    <text evidence="7">The sequence shown here is derived from an EMBL/GenBank/DDBJ whole genome shotgun (WGS) entry which is preliminary data.</text>
</comment>
<dbReference type="PANTHER" id="PTHR42784">
    <property type="entry name" value="PYRANOSE 2-OXIDASE"/>
    <property type="match status" value="1"/>
</dbReference>
<dbReference type="GO" id="GO:0016614">
    <property type="term" value="F:oxidoreductase activity, acting on CH-OH group of donors"/>
    <property type="evidence" value="ECO:0007669"/>
    <property type="project" value="InterPro"/>
</dbReference>
<dbReference type="SUPFAM" id="SSF51905">
    <property type="entry name" value="FAD/NAD(P)-binding domain"/>
    <property type="match status" value="1"/>
</dbReference>
<organism evidence="7 8">
    <name type="scientific">Sphingomonas gei</name>
    <dbReference type="NCBI Taxonomy" id="1395960"/>
    <lineage>
        <taxon>Bacteria</taxon>
        <taxon>Pseudomonadati</taxon>
        <taxon>Pseudomonadota</taxon>
        <taxon>Alphaproteobacteria</taxon>
        <taxon>Sphingomonadales</taxon>
        <taxon>Sphingomonadaceae</taxon>
        <taxon>Sphingomonas</taxon>
    </lineage>
</organism>
<dbReference type="AlphaFoldDB" id="A0A4S1XBL8"/>
<sequence>MIESLHAVPDAIIECDVLIIGAGAAGITLASLLDDGHRDVVLAEGGGMAVDATAQSLFKSVQQRGTPFAAQEGRYRVFGGTTVAWTGRCAELDPIDFAERAWIPGSGWPITHAELAAFYPQAMRLCGFADGWEGVPTAADNDIPAELERFVWRFWHDGGGRYQNFGERFAADFRRSLRLRVLLDANLTRIEPAADRTDAHLRTADGARRTVRARQIVLCCGGIENARLLLNLAEDSPNLLAGVAPVIGRYFMQHPRAATARFALDRSQSKRLQRMFNRFRRAKGLEYEAGLSLSAATQARHGLANASAVFRYARRGWGLDSLIDVAAHPGDGLISGLRRLRGREPLLGPVTASLVVDLEQAPDFDSRITLARRRDSLGLRHAAIDWRVGAIEQRTSRFLTAAVHYWLRAGGLARPLALPGLESSGALEAGGMFESYHHLGATRMATSPRNGVVDTDLRIHGTQGLYVCGGSVMPTGGHVNPTLTIVALAARLAKHLGQS</sequence>
<evidence type="ECO:0000256" key="4">
    <source>
        <dbReference type="ARBA" id="ARBA00022827"/>
    </source>
</evidence>
<proteinExistence type="inferred from homology"/>
<name>A0A4S1XBL8_9SPHN</name>
<dbReference type="OrthoDB" id="9798604at2"/>
<evidence type="ECO:0000256" key="1">
    <source>
        <dbReference type="ARBA" id="ARBA00001974"/>
    </source>
</evidence>
<comment type="similarity">
    <text evidence="2">Belongs to the GMC oxidoreductase family.</text>
</comment>
<dbReference type="Proteomes" id="UP000306147">
    <property type="component" value="Unassembled WGS sequence"/>
</dbReference>
<dbReference type="Pfam" id="PF05199">
    <property type="entry name" value="GMC_oxred_C"/>
    <property type="match status" value="1"/>
</dbReference>
<keyword evidence="4" id="KW-0274">FAD</keyword>
<dbReference type="PANTHER" id="PTHR42784:SF1">
    <property type="entry name" value="PYRANOSE 2-OXIDASE"/>
    <property type="match status" value="1"/>
</dbReference>
<evidence type="ECO:0000313" key="7">
    <source>
        <dbReference type="EMBL" id="TGX53491.1"/>
    </source>
</evidence>
<dbReference type="InterPro" id="IPR036188">
    <property type="entry name" value="FAD/NAD-bd_sf"/>
</dbReference>
<dbReference type="InterPro" id="IPR051473">
    <property type="entry name" value="P2Ox-like"/>
</dbReference>
<dbReference type="Gene3D" id="3.50.50.60">
    <property type="entry name" value="FAD/NAD(P)-binding domain"/>
    <property type="match status" value="2"/>
</dbReference>
<comment type="cofactor">
    <cofactor evidence="1">
        <name>FAD</name>
        <dbReference type="ChEBI" id="CHEBI:57692"/>
    </cofactor>
</comment>
<evidence type="ECO:0000256" key="5">
    <source>
        <dbReference type="ARBA" id="ARBA00023002"/>
    </source>
</evidence>
<evidence type="ECO:0000256" key="2">
    <source>
        <dbReference type="ARBA" id="ARBA00010790"/>
    </source>
</evidence>
<evidence type="ECO:0000313" key="8">
    <source>
        <dbReference type="Proteomes" id="UP000306147"/>
    </source>
</evidence>
<accession>A0A4S1XBL8</accession>